<dbReference type="WBParaSite" id="HPLM_0002033001-mRNA-1">
    <property type="protein sequence ID" value="HPLM_0002033001-mRNA-1"/>
    <property type="gene ID" value="HPLM_0002033001"/>
</dbReference>
<dbReference type="Proteomes" id="UP000268014">
    <property type="component" value="Unassembled WGS sequence"/>
</dbReference>
<name>A0A0N4X7I8_HAEPC</name>
<accession>A0A0N4X7I8</accession>
<organism evidence="3">
    <name type="scientific">Haemonchus placei</name>
    <name type="common">Barber's pole worm</name>
    <dbReference type="NCBI Taxonomy" id="6290"/>
    <lineage>
        <taxon>Eukaryota</taxon>
        <taxon>Metazoa</taxon>
        <taxon>Ecdysozoa</taxon>
        <taxon>Nematoda</taxon>
        <taxon>Chromadorea</taxon>
        <taxon>Rhabditida</taxon>
        <taxon>Rhabditina</taxon>
        <taxon>Rhabditomorpha</taxon>
        <taxon>Strongyloidea</taxon>
        <taxon>Trichostrongylidae</taxon>
        <taxon>Haemonchus</taxon>
    </lineage>
</organism>
<keyword evidence="2" id="KW-1185">Reference proteome</keyword>
<proteinExistence type="predicted"/>
<protein>
    <submittedName>
        <fullName evidence="1 3">Uncharacterized protein</fullName>
    </submittedName>
</protein>
<dbReference type="EMBL" id="UZAF01022085">
    <property type="protein sequence ID" value="VDO82988.1"/>
    <property type="molecule type" value="Genomic_DNA"/>
</dbReference>
<evidence type="ECO:0000313" key="3">
    <source>
        <dbReference type="WBParaSite" id="HPLM_0002033001-mRNA-1"/>
    </source>
</evidence>
<reference evidence="3" key="1">
    <citation type="submission" date="2017-02" db="UniProtKB">
        <authorList>
            <consortium name="WormBaseParasite"/>
        </authorList>
    </citation>
    <scope>IDENTIFICATION</scope>
</reference>
<evidence type="ECO:0000313" key="1">
    <source>
        <dbReference type="EMBL" id="VDO82988.1"/>
    </source>
</evidence>
<evidence type="ECO:0000313" key="2">
    <source>
        <dbReference type="Proteomes" id="UP000268014"/>
    </source>
</evidence>
<reference evidence="1 2" key="2">
    <citation type="submission" date="2018-11" db="EMBL/GenBank/DDBJ databases">
        <authorList>
            <consortium name="Pathogen Informatics"/>
        </authorList>
    </citation>
    <scope>NUCLEOTIDE SEQUENCE [LARGE SCALE GENOMIC DNA]</scope>
    <source>
        <strain evidence="1 2">MHpl1</strain>
    </source>
</reference>
<gene>
    <name evidence="1" type="ORF">HPLM_LOCUS20322</name>
</gene>
<sequence>MMFIPSRSSLSIRWVDCCSLDRLVADSWLLEVKVVVAVVACRAA</sequence>
<dbReference type="AlphaFoldDB" id="A0A0N4X7I8"/>